<feature type="compositionally biased region" description="Low complexity" evidence="1">
    <location>
        <begin position="375"/>
        <end position="393"/>
    </location>
</feature>
<feature type="region of interest" description="Disordered" evidence="1">
    <location>
        <begin position="436"/>
        <end position="461"/>
    </location>
</feature>
<dbReference type="PANTHER" id="PTHR15197">
    <property type="entry name" value="COILIN P80"/>
    <property type="match status" value="1"/>
</dbReference>
<dbReference type="InterPro" id="IPR056398">
    <property type="entry name" value="Tudor_Coilin"/>
</dbReference>
<feature type="compositionally biased region" description="Low complexity" evidence="1">
    <location>
        <begin position="258"/>
        <end position="275"/>
    </location>
</feature>
<feature type="compositionally biased region" description="Low complexity" evidence="1">
    <location>
        <begin position="166"/>
        <end position="182"/>
    </location>
</feature>
<feature type="region of interest" description="Disordered" evidence="1">
    <location>
        <begin position="105"/>
        <end position="419"/>
    </location>
</feature>
<dbReference type="InterPro" id="IPR024822">
    <property type="entry name" value="Coilin"/>
</dbReference>
<feature type="compositionally biased region" description="Low complexity" evidence="1">
    <location>
        <begin position="284"/>
        <end position="299"/>
    </location>
</feature>
<dbReference type="Pfam" id="PF23086">
    <property type="entry name" value="Tudor_Coilin"/>
    <property type="match status" value="1"/>
</dbReference>
<dbReference type="OrthoDB" id="74813at2759"/>
<feature type="compositionally biased region" description="Gly residues" evidence="1">
    <location>
        <begin position="491"/>
        <end position="500"/>
    </location>
</feature>
<feature type="domain" description="Coilin tudor" evidence="3">
    <location>
        <begin position="543"/>
        <end position="633"/>
    </location>
</feature>
<feature type="compositionally biased region" description="Polar residues" evidence="1">
    <location>
        <begin position="316"/>
        <end position="332"/>
    </location>
</feature>
<dbReference type="Proteomes" id="UP000593565">
    <property type="component" value="Unassembled WGS sequence"/>
</dbReference>
<dbReference type="GO" id="GO:0030619">
    <property type="term" value="F:U1 snRNA binding"/>
    <property type="evidence" value="ECO:0007669"/>
    <property type="project" value="TreeGrafter"/>
</dbReference>
<feature type="compositionally biased region" description="Low complexity" evidence="1">
    <location>
        <begin position="191"/>
        <end position="202"/>
    </location>
</feature>
<feature type="region of interest" description="Disordered" evidence="1">
    <location>
        <begin position="474"/>
        <end position="502"/>
    </location>
</feature>
<proteinExistence type="predicted"/>
<feature type="compositionally biased region" description="Basic residues" evidence="1">
    <location>
        <begin position="131"/>
        <end position="144"/>
    </location>
</feature>
<evidence type="ECO:0008006" key="6">
    <source>
        <dbReference type="Google" id="ProtNLM"/>
    </source>
</evidence>
<dbReference type="GO" id="GO:0015030">
    <property type="term" value="C:Cajal body"/>
    <property type="evidence" value="ECO:0007669"/>
    <property type="project" value="TreeGrafter"/>
</dbReference>
<reference evidence="4 5" key="1">
    <citation type="submission" date="2020-02" db="EMBL/GenBank/DDBJ databases">
        <title>A chromosome-scale genome assembly of the black bullhead catfish (Ameiurus melas).</title>
        <authorList>
            <person name="Wen M."/>
            <person name="Zham M."/>
            <person name="Cabau C."/>
            <person name="Klopp C."/>
            <person name="Donnadieu C."/>
            <person name="Roques C."/>
            <person name="Bouchez O."/>
            <person name="Lampietro C."/>
            <person name="Jouanno E."/>
            <person name="Herpin A."/>
            <person name="Louis A."/>
            <person name="Berthelot C."/>
            <person name="Parey E."/>
            <person name="Roest-Crollius H."/>
            <person name="Braasch I."/>
            <person name="Postlethwait J."/>
            <person name="Robinson-Rechavi M."/>
            <person name="Echchiki A."/>
            <person name="Begum T."/>
            <person name="Montfort J."/>
            <person name="Schartl M."/>
            <person name="Bobe J."/>
            <person name="Guiguen Y."/>
        </authorList>
    </citation>
    <scope>NUCLEOTIDE SEQUENCE [LARGE SCALE GENOMIC DNA]</scope>
    <source>
        <strain evidence="4">M_S1</strain>
        <tissue evidence="4">Blood</tissue>
    </source>
</reference>
<evidence type="ECO:0000313" key="5">
    <source>
        <dbReference type="Proteomes" id="UP000593565"/>
    </source>
</evidence>
<accession>A0A7J6BCR3</accession>
<name>A0A7J6BCR3_AMEME</name>
<dbReference type="Pfam" id="PF15862">
    <property type="entry name" value="Coilin_N"/>
    <property type="match status" value="1"/>
</dbReference>
<sequence>MAASSLNAVRVRLYFDYPPPSMPDCRMSWVLVDLNKCRVVADLCSVIRQKFDYSRKTVFDLFIENCFLPPAESIYVVRDNDSIRVKVSSVSSECAGKKRCREEEGSFQAPVKKNRHDPSEENGVAQAAGATKKKKKHKAKKKKRDEKQVESGDAFKAAFPDEEPSSSKAQTDTSSKKASTSSVLTNGKAISSSLHNKSSDSSDSTEEGTRKPSPPKPKSKHAQVAASKRHAVRKTSSSDSSSSEDEKVPVKKSPKPCTSLKTCTSTKTSKEQTSSVAPKSITNSTAAKKTQKQSSSDSFSSDDEASAAARKANFPAKSTATASKPQPQSTAASSSEDDDDSRKGASKTASLLQTGPPLSSCQGEASKNPTSKKPSANSKTSKTQTTSSDSSLSSEDEARKANVPTTPKPFKTAKTQMQPCSDPCAVVENGMIWTPSTPVGTMVQDNEDKAESSDSCSSDTELVIKRPNPLLVAGLTPRGRGRGFPDKVKGRGGVRGGFGKARGTPWKQNFQYNYDDEVQRKQKEIQTNKSLVLQNPPEPSPKRDYSTLPLLAAPPAVGQKIVFKLLELTENYTPEVSDYKEGKIIGFNHSTNMIELELLMQSQARTEPGKFDLVYQNPDGTERVEYAVTLGSQLTERWESLLEPRLIVQNTD</sequence>
<organism evidence="4 5">
    <name type="scientific">Ameiurus melas</name>
    <name type="common">Black bullhead</name>
    <name type="synonym">Silurus melas</name>
    <dbReference type="NCBI Taxonomy" id="219545"/>
    <lineage>
        <taxon>Eukaryota</taxon>
        <taxon>Metazoa</taxon>
        <taxon>Chordata</taxon>
        <taxon>Craniata</taxon>
        <taxon>Vertebrata</taxon>
        <taxon>Euteleostomi</taxon>
        <taxon>Actinopterygii</taxon>
        <taxon>Neopterygii</taxon>
        <taxon>Teleostei</taxon>
        <taxon>Ostariophysi</taxon>
        <taxon>Siluriformes</taxon>
        <taxon>Ictaluridae</taxon>
        <taxon>Ameiurus</taxon>
    </lineage>
</organism>
<evidence type="ECO:0000259" key="3">
    <source>
        <dbReference type="Pfam" id="PF23086"/>
    </source>
</evidence>
<gene>
    <name evidence="4" type="ORF">AMELA_G00019280</name>
</gene>
<protein>
    <recommendedName>
        <fullName evidence="6">Coilin</fullName>
    </recommendedName>
</protein>
<feature type="compositionally biased region" description="Low complexity" evidence="1">
    <location>
        <begin position="404"/>
        <end position="415"/>
    </location>
</feature>
<feature type="domain" description="Coilin N-terminal" evidence="2">
    <location>
        <begin position="9"/>
        <end position="141"/>
    </location>
</feature>
<dbReference type="GO" id="GO:0030620">
    <property type="term" value="F:U2 snRNA binding"/>
    <property type="evidence" value="ECO:0007669"/>
    <property type="project" value="TreeGrafter"/>
</dbReference>
<dbReference type="EMBL" id="JAAGNN010000002">
    <property type="protein sequence ID" value="KAF4092297.1"/>
    <property type="molecule type" value="Genomic_DNA"/>
</dbReference>
<dbReference type="PANTHER" id="PTHR15197:SF0">
    <property type="entry name" value="COILIN"/>
    <property type="match status" value="1"/>
</dbReference>
<evidence type="ECO:0000256" key="1">
    <source>
        <dbReference type="SAM" id="MobiDB-lite"/>
    </source>
</evidence>
<dbReference type="GO" id="GO:0000387">
    <property type="term" value="P:spliceosomal snRNP assembly"/>
    <property type="evidence" value="ECO:0007669"/>
    <property type="project" value="TreeGrafter"/>
</dbReference>
<evidence type="ECO:0000259" key="2">
    <source>
        <dbReference type="Pfam" id="PF15862"/>
    </source>
</evidence>
<feature type="compositionally biased region" description="Basic residues" evidence="1">
    <location>
        <begin position="217"/>
        <end position="233"/>
    </location>
</feature>
<feature type="compositionally biased region" description="Polar residues" evidence="1">
    <location>
        <begin position="347"/>
        <end position="374"/>
    </location>
</feature>
<dbReference type="InterPro" id="IPR031722">
    <property type="entry name" value="Coilin_N"/>
</dbReference>
<keyword evidence="5" id="KW-1185">Reference proteome</keyword>
<evidence type="ECO:0000313" key="4">
    <source>
        <dbReference type="EMBL" id="KAF4092297.1"/>
    </source>
</evidence>
<comment type="caution">
    <text evidence="4">The sequence shown here is derived from an EMBL/GenBank/DDBJ whole genome shotgun (WGS) entry which is preliminary data.</text>
</comment>
<dbReference type="AlphaFoldDB" id="A0A7J6BCR3"/>